<proteinExistence type="predicted"/>
<dbReference type="RefSeq" id="WP_014686893.1">
    <property type="nucleotide sequence ID" value="NC_017792.1"/>
</dbReference>
<gene>
    <name evidence="1" type="ordered locus">DGo_PD0009</name>
</gene>
<dbReference type="PATRIC" id="fig|745776.4.peg.3999"/>
<dbReference type="Proteomes" id="UP000007575">
    <property type="component" value="Plasmid P4"/>
</dbReference>
<dbReference type="HOGENOM" id="CLU_1872027_0_0_0"/>
<evidence type="ECO:0000313" key="1">
    <source>
        <dbReference type="EMBL" id="AFD28083.1"/>
    </source>
</evidence>
<sequence length="136" mass="15166">MTLVTQLEQFERRCQDIMLLVSQARREELSELVHQFAGSGNVYILRGLSSRLAQADAGEGIHLLAFPLIEGLCAMQDPNVLTNLLTALARLEQAGVDWKTDEHLATARRLFSLCRGVAELLEEDADDFERQNLGKA</sequence>
<name>H8H3I6_DEIGI</name>
<keyword evidence="2" id="KW-1185">Reference proteome</keyword>
<dbReference type="OrthoDB" id="70024at2"/>
<reference evidence="1 2" key="1">
    <citation type="journal article" date="2012" name="PLoS ONE">
        <title>Genome sequence and transcriptome analysis of the radioresistant bacterium Deinococcus gobiensis: insights into the extreme environmental adaptations.</title>
        <authorList>
            <person name="Yuan M."/>
            <person name="Chen M."/>
            <person name="Zhang W."/>
            <person name="Lu W."/>
            <person name="Wang J."/>
            <person name="Yang M."/>
            <person name="Zhao P."/>
            <person name="Tang R."/>
            <person name="Li X."/>
            <person name="Hao Y."/>
            <person name="Zhou Z."/>
            <person name="Zhan Y."/>
            <person name="Yu H."/>
            <person name="Teng C."/>
            <person name="Yan Y."/>
            <person name="Ping S."/>
            <person name="Wang Y."/>
            <person name="Lin M."/>
        </authorList>
    </citation>
    <scope>NUCLEOTIDE SEQUENCE [LARGE SCALE GENOMIC DNA]</scope>
    <source>
        <strain evidence="2">DSM 21396 / JCM 16679 / CGMCC 1.7299 / I-0</strain>
        <plasmid evidence="1">P4</plasmid>
    </source>
</reference>
<dbReference type="AlphaFoldDB" id="H8H3I6"/>
<dbReference type="EMBL" id="CP002195">
    <property type="protein sequence ID" value="AFD28083.1"/>
    <property type="molecule type" value="Genomic_DNA"/>
</dbReference>
<organism evidence="1 2">
    <name type="scientific">Deinococcus gobiensis (strain DSM 21396 / JCM 16679 / CGMCC 1.7299 / I-0)</name>
    <dbReference type="NCBI Taxonomy" id="745776"/>
    <lineage>
        <taxon>Bacteria</taxon>
        <taxon>Thermotogati</taxon>
        <taxon>Deinococcota</taxon>
        <taxon>Deinococci</taxon>
        <taxon>Deinococcales</taxon>
        <taxon>Deinococcaceae</taxon>
        <taxon>Deinococcus</taxon>
    </lineage>
</organism>
<protein>
    <submittedName>
        <fullName evidence="1">Uncharacterized protein</fullName>
    </submittedName>
</protein>
<evidence type="ECO:0000313" key="2">
    <source>
        <dbReference type="Proteomes" id="UP000007575"/>
    </source>
</evidence>
<accession>H8H3I6</accession>
<dbReference type="KEGG" id="dgo:DGo_PD0009"/>
<keyword evidence="1" id="KW-0614">Plasmid</keyword>
<geneLocation type="plasmid" evidence="1 2">
    <name>P4</name>
</geneLocation>